<feature type="domain" description="Flagellar hook-associated protein 2 N-terminal" evidence="1">
    <location>
        <begin position="12"/>
        <end position="88"/>
    </location>
</feature>
<gene>
    <name evidence="2" type="ORF">MNBD_DELTA03-65</name>
</gene>
<protein>
    <recommendedName>
        <fullName evidence="1">Flagellar hook-associated protein 2 N-terminal domain-containing protein</fullName>
    </recommendedName>
</protein>
<dbReference type="GO" id="GO:0009424">
    <property type="term" value="C:bacterial-type flagellum hook"/>
    <property type="evidence" value="ECO:0007669"/>
    <property type="project" value="InterPro"/>
</dbReference>
<dbReference type="EMBL" id="UOEX01000044">
    <property type="protein sequence ID" value="VAW33593.1"/>
    <property type="molecule type" value="Genomic_DNA"/>
</dbReference>
<evidence type="ECO:0000259" key="1">
    <source>
        <dbReference type="Pfam" id="PF02465"/>
    </source>
</evidence>
<proteinExistence type="predicted"/>
<name>A0A3B0UZM0_9ZZZZ</name>
<feature type="non-terminal residue" evidence="2">
    <location>
        <position position="90"/>
    </location>
</feature>
<dbReference type="AlphaFoldDB" id="A0A3B0UZM0"/>
<accession>A0A3B0UZM0</accession>
<organism evidence="2">
    <name type="scientific">hydrothermal vent metagenome</name>
    <dbReference type="NCBI Taxonomy" id="652676"/>
    <lineage>
        <taxon>unclassified sequences</taxon>
        <taxon>metagenomes</taxon>
        <taxon>ecological metagenomes</taxon>
    </lineage>
</organism>
<sequence length="90" mass="9500">MAGSISTLGVGSGLQLQSILDQLRAVDQKVIDRKSDKITGLNTQLNEFTVVNNKLITLKSSALTLSLSGTYLSRTVTSSDDSAISATVLE</sequence>
<reference evidence="2" key="1">
    <citation type="submission" date="2018-06" db="EMBL/GenBank/DDBJ databases">
        <authorList>
            <person name="Zhirakovskaya E."/>
        </authorList>
    </citation>
    <scope>NUCLEOTIDE SEQUENCE</scope>
</reference>
<dbReference type="InterPro" id="IPR003481">
    <property type="entry name" value="FliD_N"/>
</dbReference>
<evidence type="ECO:0000313" key="2">
    <source>
        <dbReference type="EMBL" id="VAW33593.1"/>
    </source>
</evidence>
<dbReference type="Pfam" id="PF02465">
    <property type="entry name" value="FliD_N"/>
    <property type="match status" value="1"/>
</dbReference>